<dbReference type="GO" id="GO:0016020">
    <property type="term" value="C:membrane"/>
    <property type="evidence" value="ECO:0007669"/>
    <property type="project" value="UniProtKB-SubCell"/>
</dbReference>
<feature type="transmembrane region" description="Helical" evidence="7">
    <location>
        <begin position="847"/>
        <end position="870"/>
    </location>
</feature>
<dbReference type="InterPro" id="IPR023299">
    <property type="entry name" value="ATPase_P-typ_cyto_dom_N"/>
</dbReference>
<dbReference type="Gene3D" id="3.30.70.100">
    <property type="match status" value="1"/>
</dbReference>
<dbReference type="EMBL" id="JAGMWT010000002">
    <property type="protein sequence ID" value="KAH7135926.1"/>
    <property type="molecule type" value="Genomic_DNA"/>
</dbReference>
<dbReference type="SUPFAM" id="SSF81653">
    <property type="entry name" value="Calcium ATPase, transduction domain A"/>
    <property type="match status" value="1"/>
</dbReference>
<evidence type="ECO:0000313" key="9">
    <source>
        <dbReference type="EMBL" id="KAH7135926.1"/>
    </source>
</evidence>
<dbReference type="CDD" id="cd00371">
    <property type="entry name" value="HMA"/>
    <property type="match status" value="1"/>
</dbReference>
<dbReference type="PANTHER" id="PTHR46594">
    <property type="entry name" value="P-TYPE CATION-TRANSPORTING ATPASE"/>
    <property type="match status" value="1"/>
</dbReference>
<evidence type="ECO:0000313" key="10">
    <source>
        <dbReference type="Proteomes" id="UP000700596"/>
    </source>
</evidence>
<name>A0A9P9EG24_9PLEO</name>
<feature type="transmembrane region" description="Helical" evidence="7">
    <location>
        <begin position="286"/>
        <end position="308"/>
    </location>
</feature>
<dbReference type="SFLD" id="SFLDS00003">
    <property type="entry name" value="Haloacid_Dehalogenase"/>
    <property type="match status" value="1"/>
</dbReference>
<evidence type="ECO:0000256" key="7">
    <source>
        <dbReference type="RuleBase" id="RU362081"/>
    </source>
</evidence>
<dbReference type="PRINTS" id="PR00120">
    <property type="entry name" value="HATPASE"/>
</dbReference>
<accession>A0A9P9EG24</accession>
<feature type="transmembrane region" description="Helical" evidence="7">
    <location>
        <begin position="818"/>
        <end position="841"/>
    </location>
</feature>
<proteinExistence type="inferred from homology"/>
<dbReference type="SFLD" id="SFLDG00002">
    <property type="entry name" value="C1.7:_P-type_atpase_like"/>
    <property type="match status" value="1"/>
</dbReference>
<keyword evidence="7" id="KW-0067">ATP-binding</keyword>
<dbReference type="SFLD" id="SFLDF00027">
    <property type="entry name" value="p-type_atpase"/>
    <property type="match status" value="1"/>
</dbReference>
<dbReference type="GO" id="GO:0019829">
    <property type="term" value="F:ATPase-coupled monoatomic cation transmembrane transporter activity"/>
    <property type="evidence" value="ECO:0007669"/>
    <property type="project" value="InterPro"/>
</dbReference>
<dbReference type="SUPFAM" id="SSF55008">
    <property type="entry name" value="HMA, heavy metal-associated domain"/>
    <property type="match status" value="1"/>
</dbReference>
<dbReference type="SUPFAM" id="SSF81665">
    <property type="entry name" value="Calcium ATPase, transmembrane domain M"/>
    <property type="match status" value="1"/>
</dbReference>
<keyword evidence="2 7" id="KW-0812">Transmembrane</keyword>
<dbReference type="PRINTS" id="PR00119">
    <property type="entry name" value="CATATPASE"/>
</dbReference>
<dbReference type="Gene3D" id="3.40.50.1000">
    <property type="entry name" value="HAD superfamily/HAD-like"/>
    <property type="match status" value="1"/>
</dbReference>
<feature type="domain" description="P-type ATPase A" evidence="8">
    <location>
        <begin position="371"/>
        <end position="458"/>
    </location>
</feature>
<organism evidence="9 10">
    <name type="scientific">Dendryphion nanum</name>
    <dbReference type="NCBI Taxonomy" id="256645"/>
    <lineage>
        <taxon>Eukaryota</taxon>
        <taxon>Fungi</taxon>
        <taxon>Dikarya</taxon>
        <taxon>Ascomycota</taxon>
        <taxon>Pezizomycotina</taxon>
        <taxon>Dothideomycetes</taxon>
        <taxon>Pleosporomycetidae</taxon>
        <taxon>Pleosporales</taxon>
        <taxon>Torulaceae</taxon>
        <taxon>Dendryphion</taxon>
    </lineage>
</organism>
<dbReference type="InterPro" id="IPR044492">
    <property type="entry name" value="P_typ_ATPase_HD_dom"/>
</dbReference>
<dbReference type="InterPro" id="IPR008250">
    <property type="entry name" value="ATPase_P-typ_transduc_dom_A_sf"/>
</dbReference>
<keyword evidence="7" id="KW-0547">Nucleotide-binding</keyword>
<dbReference type="InterPro" id="IPR059000">
    <property type="entry name" value="ATPase_P-type_domA"/>
</dbReference>
<dbReference type="GO" id="GO:0005524">
    <property type="term" value="F:ATP binding"/>
    <property type="evidence" value="ECO:0007669"/>
    <property type="project" value="UniProtKB-UniRule"/>
</dbReference>
<evidence type="ECO:0000256" key="1">
    <source>
        <dbReference type="ARBA" id="ARBA00004370"/>
    </source>
</evidence>
<keyword evidence="3 7" id="KW-0479">Metal-binding</keyword>
<dbReference type="InterPro" id="IPR001757">
    <property type="entry name" value="P_typ_ATPase"/>
</dbReference>
<evidence type="ECO:0000256" key="3">
    <source>
        <dbReference type="ARBA" id="ARBA00022723"/>
    </source>
</evidence>
<evidence type="ECO:0000256" key="2">
    <source>
        <dbReference type="ARBA" id="ARBA00022692"/>
    </source>
</evidence>
<evidence type="ECO:0000256" key="5">
    <source>
        <dbReference type="ARBA" id="ARBA00022989"/>
    </source>
</evidence>
<comment type="caution">
    <text evidence="9">The sequence shown here is derived from an EMBL/GenBank/DDBJ whole genome shotgun (WGS) entry which is preliminary data.</text>
</comment>
<reference evidence="9" key="1">
    <citation type="journal article" date="2021" name="Nat. Commun.">
        <title>Genetic determinants of endophytism in the Arabidopsis root mycobiome.</title>
        <authorList>
            <person name="Mesny F."/>
            <person name="Miyauchi S."/>
            <person name="Thiergart T."/>
            <person name="Pickel B."/>
            <person name="Atanasova L."/>
            <person name="Karlsson M."/>
            <person name="Huettel B."/>
            <person name="Barry K.W."/>
            <person name="Haridas S."/>
            <person name="Chen C."/>
            <person name="Bauer D."/>
            <person name="Andreopoulos W."/>
            <person name="Pangilinan J."/>
            <person name="LaButti K."/>
            <person name="Riley R."/>
            <person name="Lipzen A."/>
            <person name="Clum A."/>
            <person name="Drula E."/>
            <person name="Henrissat B."/>
            <person name="Kohler A."/>
            <person name="Grigoriev I.V."/>
            <person name="Martin F.M."/>
            <person name="Hacquard S."/>
        </authorList>
    </citation>
    <scope>NUCLEOTIDE SEQUENCE</scope>
    <source>
        <strain evidence="9">MPI-CAGE-CH-0243</strain>
    </source>
</reference>
<sequence>MLNPPLVDGSRDVERGTPTLERVLLTVRGLKCGCCEQGVSKALEQIPAIKNSLVNIVLAKIEFDLDTTLMSISQVISQLHRATGFIYERQFQADGQILELLVNDPNEIFRTVKPTGVDLVDTDGKKPWCPMKIFSGRNSPSPVDDLSPTLPPNFEELRQARRLGALRQQYSVQIHYDAAVIGARKVFEYYHEKNPNEDLQLAPPAHHPSIAIGAKQAKQACVLFAITAVFTIPVLVFAWGPVNETDLAYSHASLALSTAVQIIAFKEFVPGAFRGLIYSGLFDMDLLIALSTTTSYVYSVVSYAFLLLGKPLETGSFFETSTLLTALILLGRVVNEFARFKAAKSVSIRSLQVDDALLIMPGREMGPGQPTRKIDARLLQYGDCFKVPPHTAIVTDGKVIYGGSEVDESMITGESRAVAKGLDHLVHAGTVNGTGQLIVELTKLPHENSISEIATMVENAELSKPKIQALANKIAGWFIPAITAIGLTVFLVWLFVQRFYKHLTWRNSAIEALTYAIATLIVSCPCAIGLAVPMVVLIAGGVAARYGIIFRDPQKLEVALHVTDIVFDKTGTLSTGKLHVTEGQFHGTYQAHIKQMIMGLLEGDQHPVAIAVQEWLENDARTNEKKAIAPIKMENISSIPGKGIRGICKESRLEIRAGNPMWLNVSMVESQHTLFCVTVSGVLSATFRLSDHPRHDAEQVIKLLMDRRIKTHMISGDGEGAVKDMALNLNIPKCRTRWRFNPDDKQRYVHSLQKEGSIVLFCGDGTNDSAALKQADIGVHINHGSDVAKSAADVVLMKSRLFGILILLDISKAAYRRILANFGWSFVYNTLAILLAAGAFVKVRIQPAYAGLGELVSVLPVVLIAFQLRWTNYGQKYRKMIYGHSQSVLSLQEK</sequence>
<keyword evidence="10" id="KW-1185">Reference proteome</keyword>
<dbReference type="InterPro" id="IPR023214">
    <property type="entry name" value="HAD_sf"/>
</dbReference>
<keyword evidence="5 7" id="KW-1133">Transmembrane helix</keyword>
<dbReference type="GO" id="GO:0046872">
    <property type="term" value="F:metal ion binding"/>
    <property type="evidence" value="ECO:0007669"/>
    <property type="project" value="UniProtKB-KW"/>
</dbReference>
<dbReference type="Gene3D" id="2.70.150.10">
    <property type="entry name" value="Calcium-transporting ATPase, cytoplasmic transduction domain A"/>
    <property type="match status" value="1"/>
</dbReference>
<evidence type="ECO:0000256" key="4">
    <source>
        <dbReference type="ARBA" id="ARBA00022967"/>
    </source>
</evidence>
<dbReference type="GO" id="GO:0016887">
    <property type="term" value="F:ATP hydrolysis activity"/>
    <property type="evidence" value="ECO:0007669"/>
    <property type="project" value="InterPro"/>
</dbReference>
<dbReference type="Pfam" id="PF00702">
    <property type="entry name" value="Hydrolase"/>
    <property type="match status" value="1"/>
</dbReference>
<evidence type="ECO:0000259" key="8">
    <source>
        <dbReference type="Pfam" id="PF00122"/>
    </source>
</evidence>
<keyword evidence="6 7" id="KW-0472">Membrane</keyword>
<protein>
    <submittedName>
        <fullName evidence="9">E1-E2 ATPase-domain-containing protein</fullName>
    </submittedName>
</protein>
<dbReference type="SUPFAM" id="SSF56784">
    <property type="entry name" value="HAD-like"/>
    <property type="match status" value="1"/>
</dbReference>
<keyword evidence="4" id="KW-1278">Translocase</keyword>
<comment type="subcellular location">
    <subcellularLocation>
        <location evidence="1 7">Membrane</location>
    </subcellularLocation>
</comment>
<dbReference type="InterPro" id="IPR036163">
    <property type="entry name" value="HMA_dom_sf"/>
</dbReference>
<dbReference type="AlphaFoldDB" id="A0A9P9EG24"/>
<dbReference type="PANTHER" id="PTHR46594:SF4">
    <property type="entry name" value="P-TYPE CATION-TRANSPORTING ATPASE"/>
    <property type="match status" value="1"/>
</dbReference>
<gene>
    <name evidence="9" type="ORF">B0J11DRAFT_425206</name>
</gene>
<dbReference type="Gene3D" id="3.40.1110.10">
    <property type="entry name" value="Calcium-transporting ATPase, cytoplasmic domain N"/>
    <property type="match status" value="1"/>
</dbReference>
<dbReference type="Proteomes" id="UP000700596">
    <property type="component" value="Unassembled WGS sequence"/>
</dbReference>
<dbReference type="NCBIfam" id="TIGR01525">
    <property type="entry name" value="ATPase-IB_hvy"/>
    <property type="match status" value="1"/>
</dbReference>
<comment type="similarity">
    <text evidence="7">Belongs to the cation transport ATPase (P-type) (TC 3.A.3) family. Type IB subfamily.</text>
</comment>
<dbReference type="OrthoDB" id="432719at2759"/>
<evidence type="ECO:0000256" key="6">
    <source>
        <dbReference type="ARBA" id="ARBA00023136"/>
    </source>
</evidence>
<dbReference type="InterPro" id="IPR027256">
    <property type="entry name" value="P-typ_ATPase_IB"/>
</dbReference>
<dbReference type="NCBIfam" id="TIGR01494">
    <property type="entry name" value="ATPase_P-type"/>
    <property type="match status" value="1"/>
</dbReference>
<feature type="transmembrane region" description="Helical" evidence="7">
    <location>
        <begin position="474"/>
        <end position="496"/>
    </location>
</feature>
<dbReference type="Pfam" id="PF00122">
    <property type="entry name" value="E1-E2_ATPase"/>
    <property type="match status" value="1"/>
</dbReference>
<feature type="transmembrane region" description="Helical" evidence="7">
    <location>
        <begin position="516"/>
        <end position="544"/>
    </location>
</feature>
<feature type="transmembrane region" description="Helical" evidence="7">
    <location>
        <begin position="220"/>
        <end position="242"/>
    </location>
</feature>
<dbReference type="InterPro" id="IPR036412">
    <property type="entry name" value="HAD-like_sf"/>
</dbReference>
<dbReference type="InterPro" id="IPR006121">
    <property type="entry name" value="HMA_dom"/>
</dbReference>
<dbReference type="InterPro" id="IPR023298">
    <property type="entry name" value="ATPase_P-typ_TM_dom_sf"/>
</dbReference>